<reference evidence="1 2" key="1">
    <citation type="submission" date="2014-04" db="EMBL/GenBank/DDBJ databases">
        <authorList>
            <consortium name="International Citrus Genome Consortium"/>
            <person name="Gmitter F."/>
            <person name="Chen C."/>
            <person name="Farmerie W."/>
            <person name="Harkins T."/>
            <person name="Desany B."/>
            <person name="Mohiuddin M."/>
            <person name="Kodira C."/>
            <person name="Borodovsky M."/>
            <person name="Lomsadze A."/>
            <person name="Burns P."/>
            <person name="Jenkins J."/>
            <person name="Prochnik S."/>
            <person name="Shu S."/>
            <person name="Chapman J."/>
            <person name="Pitluck S."/>
            <person name="Schmutz J."/>
            <person name="Rokhsar D."/>
        </authorList>
    </citation>
    <scope>NUCLEOTIDE SEQUENCE</scope>
</reference>
<sequence>MNNFSRCKPKTFFLQCCIKPQRRQKYQMKIHFDFDNNSNQVQARLPNEARNKFWWITVILRFYCRFSTLPRSFLTSKANLLASNFLP</sequence>
<organism evidence="1 2">
    <name type="scientific">Citrus sinensis</name>
    <name type="common">Sweet orange</name>
    <name type="synonym">Citrus aurantium var. sinensis</name>
    <dbReference type="NCBI Taxonomy" id="2711"/>
    <lineage>
        <taxon>Eukaryota</taxon>
        <taxon>Viridiplantae</taxon>
        <taxon>Streptophyta</taxon>
        <taxon>Embryophyta</taxon>
        <taxon>Tracheophyta</taxon>
        <taxon>Spermatophyta</taxon>
        <taxon>Magnoliopsida</taxon>
        <taxon>eudicotyledons</taxon>
        <taxon>Gunneridae</taxon>
        <taxon>Pentapetalae</taxon>
        <taxon>rosids</taxon>
        <taxon>malvids</taxon>
        <taxon>Sapindales</taxon>
        <taxon>Rutaceae</taxon>
        <taxon>Aurantioideae</taxon>
        <taxon>Citrus</taxon>
    </lineage>
</organism>
<proteinExistence type="predicted"/>
<dbReference type="EMBL" id="KK784886">
    <property type="protein sequence ID" value="KDO73020.1"/>
    <property type="molecule type" value="Genomic_DNA"/>
</dbReference>
<name>A0A067G3N2_CITSI</name>
<evidence type="ECO:0000313" key="2">
    <source>
        <dbReference type="Proteomes" id="UP000027120"/>
    </source>
</evidence>
<gene>
    <name evidence="1" type="ORF">CISIN_1g042320mg</name>
</gene>
<keyword evidence="2" id="KW-1185">Reference proteome</keyword>
<accession>A0A067G3N2</accession>
<evidence type="ECO:0000313" key="1">
    <source>
        <dbReference type="EMBL" id="KDO73020.1"/>
    </source>
</evidence>
<protein>
    <submittedName>
        <fullName evidence="1">Uncharacterized protein</fullName>
    </submittedName>
</protein>
<dbReference type="AlphaFoldDB" id="A0A067G3N2"/>
<dbReference type="Proteomes" id="UP000027120">
    <property type="component" value="Unassembled WGS sequence"/>
</dbReference>